<gene>
    <name evidence="4" type="ORF">D4A47_04990</name>
</gene>
<dbReference type="PIRSF" id="PIRSF001359">
    <property type="entry name" value="F_bP_aldolase_II"/>
    <property type="match status" value="1"/>
</dbReference>
<name>A0A498CMZ0_9FIRM</name>
<keyword evidence="3" id="KW-0479">Metal-binding</keyword>
<accession>A0A498CMZ0</accession>
<dbReference type="CDD" id="cd00947">
    <property type="entry name" value="TBP_aldolase_IIB"/>
    <property type="match status" value="1"/>
</dbReference>
<dbReference type="PROSITE" id="PS00806">
    <property type="entry name" value="ALDOLASE_CLASS_II_2"/>
    <property type="match status" value="1"/>
</dbReference>
<dbReference type="Proteomes" id="UP000276301">
    <property type="component" value="Unassembled WGS sequence"/>
</dbReference>
<comment type="cofactor">
    <cofactor evidence="3">
        <name>Zn(2+)</name>
        <dbReference type="ChEBI" id="CHEBI:29105"/>
    </cofactor>
    <text evidence="3">Binds 2 Zn(2+) ions per subunit. One is catalytic and the other provides a structural contribution.</text>
</comment>
<dbReference type="GO" id="GO:0008270">
    <property type="term" value="F:zinc ion binding"/>
    <property type="evidence" value="ECO:0007669"/>
    <property type="project" value="InterPro"/>
</dbReference>
<feature type="active site" description="Proton donor" evidence="1">
    <location>
        <position position="82"/>
    </location>
</feature>
<dbReference type="InterPro" id="IPR000771">
    <property type="entry name" value="FBA_II"/>
</dbReference>
<feature type="binding site" evidence="3">
    <location>
        <position position="206"/>
    </location>
    <ligand>
        <name>Zn(2+)</name>
        <dbReference type="ChEBI" id="CHEBI:29105"/>
        <label>1</label>
        <note>catalytic</note>
    </ligand>
</feature>
<reference evidence="4 5" key="1">
    <citation type="submission" date="2018-10" db="EMBL/GenBank/DDBJ databases">
        <title>Anaerotruncus faecis sp. nov., isolated from human feces.</title>
        <authorList>
            <person name="Wang Y.-J."/>
        </authorList>
    </citation>
    <scope>NUCLEOTIDE SEQUENCE [LARGE SCALE GENOMIC DNA]</scope>
    <source>
        <strain evidence="4 5">22A2-44</strain>
    </source>
</reference>
<dbReference type="GO" id="GO:0016832">
    <property type="term" value="F:aldehyde-lyase activity"/>
    <property type="evidence" value="ECO:0007669"/>
    <property type="project" value="InterPro"/>
</dbReference>
<evidence type="ECO:0000256" key="2">
    <source>
        <dbReference type="PIRSR" id="PIRSR001359-2"/>
    </source>
</evidence>
<dbReference type="InterPro" id="IPR013785">
    <property type="entry name" value="Aldolase_TIM"/>
</dbReference>
<dbReference type="RefSeq" id="WP_121586417.1">
    <property type="nucleotide sequence ID" value="NZ_RCHT01000005.1"/>
</dbReference>
<dbReference type="EMBL" id="RCHT01000005">
    <property type="protein sequence ID" value="RLL12767.1"/>
    <property type="molecule type" value="Genomic_DNA"/>
</dbReference>
<comment type="caution">
    <text evidence="4">The sequence shown here is derived from an EMBL/GenBank/DDBJ whole genome shotgun (WGS) entry which is preliminary data.</text>
</comment>
<keyword evidence="3" id="KW-0862">Zinc</keyword>
<organism evidence="4 5">
    <name type="scientific">Anaerotruncus massiliensis</name>
    <name type="common">ex Liu et al. 2021</name>
    <dbReference type="NCBI Taxonomy" id="2321404"/>
    <lineage>
        <taxon>Bacteria</taxon>
        <taxon>Bacillati</taxon>
        <taxon>Bacillota</taxon>
        <taxon>Clostridia</taxon>
        <taxon>Eubacteriales</taxon>
        <taxon>Oscillospiraceae</taxon>
        <taxon>Anaerotruncus</taxon>
    </lineage>
</organism>
<feature type="binding site" evidence="2">
    <location>
        <begin position="207"/>
        <end position="209"/>
    </location>
    <ligand>
        <name>dihydroxyacetone phosphate</name>
        <dbReference type="ChEBI" id="CHEBI:57642"/>
    </ligand>
</feature>
<feature type="binding site" evidence="2">
    <location>
        <begin position="228"/>
        <end position="231"/>
    </location>
    <ligand>
        <name>dihydroxyacetone phosphate</name>
        <dbReference type="ChEBI" id="CHEBI:57642"/>
    </ligand>
</feature>
<dbReference type="Gene3D" id="3.20.20.70">
    <property type="entry name" value="Aldolase class I"/>
    <property type="match status" value="1"/>
</dbReference>
<feature type="binding site" evidence="2">
    <location>
        <position position="179"/>
    </location>
    <ligand>
        <name>dihydroxyacetone phosphate</name>
        <dbReference type="ChEBI" id="CHEBI:57642"/>
    </ligand>
</feature>
<feature type="binding site" evidence="3">
    <location>
        <position position="83"/>
    </location>
    <ligand>
        <name>Zn(2+)</name>
        <dbReference type="ChEBI" id="CHEBI:29105"/>
        <label>1</label>
        <note>catalytic</note>
    </ligand>
</feature>
<dbReference type="AlphaFoldDB" id="A0A498CMZ0"/>
<dbReference type="Pfam" id="PF01116">
    <property type="entry name" value="F_bP_aldolase"/>
    <property type="match status" value="1"/>
</dbReference>
<dbReference type="InterPro" id="IPR050246">
    <property type="entry name" value="Class_II_FBP_aldolase"/>
</dbReference>
<evidence type="ECO:0000313" key="4">
    <source>
        <dbReference type="EMBL" id="RLL12767.1"/>
    </source>
</evidence>
<dbReference type="GO" id="GO:0005975">
    <property type="term" value="P:carbohydrate metabolic process"/>
    <property type="evidence" value="ECO:0007669"/>
    <property type="project" value="InterPro"/>
</dbReference>
<feature type="binding site" evidence="3">
    <location>
        <position position="104"/>
    </location>
    <ligand>
        <name>Zn(2+)</name>
        <dbReference type="ChEBI" id="CHEBI:29105"/>
        <label>2</label>
    </ligand>
</feature>
<proteinExistence type="predicted"/>
<protein>
    <submittedName>
        <fullName evidence="4">Class II fructose-bisphosphate aldolase</fullName>
    </submittedName>
</protein>
<evidence type="ECO:0000313" key="5">
    <source>
        <dbReference type="Proteomes" id="UP000276301"/>
    </source>
</evidence>
<dbReference type="NCBIfam" id="TIGR00167">
    <property type="entry name" value="cbbA"/>
    <property type="match status" value="1"/>
</dbReference>
<feature type="binding site" evidence="3">
    <location>
        <position position="134"/>
    </location>
    <ligand>
        <name>Zn(2+)</name>
        <dbReference type="ChEBI" id="CHEBI:29105"/>
        <label>2</label>
    </ligand>
</feature>
<evidence type="ECO:0000256" key="3">
    <source>
        <dbReference type="PIRSR" id="PIRSR001359-3"/>
    </source>
</evidence>
<evidence type="ECO:0000256" key="1">
    <source>
        <dbReference type="PIRSR" id="PIRSR001359-1"/>
    </source>
</evidence>
<dbReference type="PANTHER" id="PTHR30304:SF0">
    <property type="entry name" value="D-TAGATOSE-1,6-BISPHOSPHATE ALDOLASE SUBUNIT GATY-RELATED"/>
    <property type="match status" value="1"/>
</dbReference>
<dbReference type="SUPFAM" id="SSF51569">
    <property type="entry name" value="Aldolase"/>
    <property type="match status" value="1"/>
</dbReference>
<keyword evidence="5" id="KW-1185">Reference proteome</keyword>
<sequence>MSFVSTGEMTRKARREGYAVPAFNAENLEMAQAIIQAASREGSPVILQTTLPTARYWGMDEAVAVTASLAQEAPVPVALHLDHSNSFDEVMRAARAGYTSLMFDGSAMPYEENLRLTGRVVEAVRPMGLTVEAELGRVGGKEDSAAAPKAALTDPEEARAFAEETGVGLFAPAIGTAHGFYKGEPRLDFALLGEIRRLVSVPLVLHGGSGLPDGMIRRAIGLGIAKVNFATELRAAMTAAVWETMEGDREVIDPKKYLGRGREAVERLCVEKIRLCGSNGRA</sequence>
<dbReference type="PANTHER" id="PTHR30304">
    <property type="entry name" value="D-TAGATOSE-1,6-BISPHOSPHATE ALDOLASE"/>
    <property type="match status" value="1"/>
</dbReference>
<feature type="binding site" evidence="3">
    <location>
        <position position="178"/>
    </location>
    <ligand>
        <name>Zn(2+)</name>
        <dbReference type="ChEBI" id="CHEBI:29105"/>
        <label>1</label>
        <note>catalytic</note>
    </ligand>
</feature>